<keyword evidence="1" id="KW-0812">Transmembrane</keyword>
<sequence length="265" mass="29070">MAPAALAAPIASISPSSAGRVTAAAAGLRSARMASSPVAQPIGIDCSFFLFLPSPLGLLHGCHLSNLCCCSCKGEAVVLRPNQMFRSVLRQRRRLVVRSSSSDETNSTTEEKTPFGYTRKDVLLIGVGVTLLGYGLKYGLEVTSLLLGFDFIIKYTSLTNMYAFPFTSLPQLNTAGNAVQLIIVLGITVGWISTYMFRVANKDMTYAQQLRDYEKQVMEKRLESLTEAELQVLLEQVEEEKQRLTPVRDQGVTFTRKTEDQANAS</sequence>
<proteinExistence type="predicted"/>
<dbReference type="STRING" id="4529.A0A0E0N3T6"/>
<dbReference type="eggNOG" id="ENOG502S6T3">
    <property type="taxonomic scope" value="Eukaryota"/>
</dbReference>
<keyword evidence="1" id="KW-0472">Membrane</keyword>
<protein>
    <submittedName>
        <fullName evidence="2">Uncharacterized protein</fullName>
    </submittedName>
</protein>
<dbReference type="AlphaFoldDB" id="A0A0E0N3T6"/>
<dbReference type="Gramene" id="ORUFI01G37670.2">
    <property type="protein sequence ID" value="ORUFI01G37670.2"/>
    <property type="gene ID" value="ORUFI01G37670"/>
</dbReference>
<evidence type="ECO:0000313" key="2">
    <source>
        <dbReference type="EnsemblPlants" id="ORUFI01G37670.2"/>
    </source>
</evidence>
<accession>A0A0E0N3T6</accession>
<dbReference type="EnsemblPlants" id="ORUFI01G37670.2">
    <property type="protein sequence ID" value="ORUFI01G37670.2"/>
    <property type="gene ID" value="ORUFI01G37670"/>
</dbReference>
<evidence type="ECO:0000313" key="3">
    <source>
        <dbReference type="Proteomes" id="UP000008022"/>
    </source>
</evidence>
<dbReference type="PANTHER" id="PTHR35734">
    <property type="entry name" value="OS01G0805200 PROTEIN"/>
    <property type="match status" value="1"/>
</dbReference>
<organism evidence="2 3">
    <name type="scientific">Oryza rufipogon</name>
    <name type="common">Brownbeard rice</name>
    <name type="synonym">Asian wild rice</name>
    <dbReference type="NCBI Taxonomy" id="4529"/>
    <lineage>
        <taxon>Eukaryota</taxon>
        <taxon>Viridiplantae</taxon>
        <taxon>Streptophyta</taxon>
        <taxon>Embryophyta</taxon>
        <taxon>Tracheophyta</taxon>
        <taxon>Spermatophyta</taxon>
        <taxon>Magnoliopsida</taxon>
        <taxon>Liliopsida</taxon>
        <taxon>Poales</taxon>
        <taxon>Poaceae</taxon>
        <taxon>BOP clade</taxon>
        <taxon>Oryzoideae</taxon>
        <taxon>Oryzeae</taxon>
        <taxon>Oryzinae</taxon>
        <taxon>Oryza</taxon>
    </lineage>
</organism>
<evidence type="ECO:0000256" key="1">
    <source>
        <dbReference type="SAM" id="Phobius"/>
    </source>
</evidence>
<dbReference type="PANTHER" id="PTHR35734:SF1">
    <property type="entry name" value="OS01G0805200 PROTEIN"/>
    <property type="match status" value="1"/>
</dbReference>
<keyword evidence="1" id="KW-1133">Transmembrane helix</keyword>
<reference evidence="3" key="1">
    <citation type="submission" date="2013-06" db="EMBL/GenBank/DDBJ databases">
        <authorList>
            <person name="Zhao Q."/>
        </authorList>
    </citation>
    <scope>NUCLEOTIDE SEQUENCE</scope>
    <source>
        <strain evidence="3">cv. W1943</strain>
    </source>
</reference>
<dbReference type="OMA" id="CCSCKGE"/>
<dbReference type="InterPro" id="IPR021562">
    <property type="entry name" value="DUF3007"/>
</dbReference>
<name>A0A0E0N3T6_ORYRU</name>
<dbReference type="Proteomes" id="UP000008022">
    <property type="component" value="Unassembled WGS sequence"/>
</dbReference>
<feature type="transmembrane region" description="Helical" evidence="1">
    <location>
        <begin position="178"/>
        <end position="197"/>
    </location>
</feature>
<dbReference type="Pfam" id="PF11460">
    <property type="entry name" value="DUF3007"/>
    <property type="match status" value="1"/>
</dbReference>
<reference evidence="2" key="2">
    <citation type="submission" date="2015-06" db="UniProtKB">
        <authorList>
            <consortium name="EnsemblPlants"/>
        </authorList>
    </citation>
    <scope>IDENTIFICATION</scope>
</reference>
<keyword evidence="3" id="KW-1185">Reference proteome</keyword>